<dbReference type="Proteomes" id="UP000533429">
    <property type="component" value="Unassembled WGS sequence"/>
</dbReference>
<sequence>MLKQYVLVFDETLVSRDDITSFLNTDSNIKNWLAFMSNSVIVTTDQDAHYLSNILHGKFESMNMFITEVVHGNNNGWLNKDSWDFINNPQSA</sequence>
<gene>
    <name evidence="1" type="ORF">HWA77_00825</name>
</gene>
<evidence type="ECO:0000313" key="1">
    <source>
        <dbReference type="EMBL" id="NVO98747.1"/>
    </source>
</evidence>
<comment type="caution">
    <text evidence="1">The sequence shown here is derived from an EMBL/GenBank/DDBJ whole genome shotgun (WGS) entry which is preliminary data.</text>
</comment>
<reference evidence="1 2" key="1">
    <citation type="submission" date="2020-06" db="EMBL/GenBank/DDBJ databases">
        <title>Photobacterium damselae subsp. damselae comparative genomics.</title>
        <authorList>
            <person name="Osorio C.R."/>
        </authorList>
    </citation>
    <scope>NUCLEOTIDE SEQUENCE [LARGE SCALE GENOMIC DNA]</scope>
    <source>
        <strain evidence="1 2">TW250/03</strain>
    </source>
</reference>
<accession>A0A850QQT3</accession>
<evidence type="ECO:0000313" key="2">
    <source>
        <dbReference type="Proteomes" id="UP000533429"/>
    </source>
</evidence>
<protein>
    <submittedName>
        <fullName evidence="1">Uncharacterized protein</fullName>
    </submittedName>
</protein>
<organism evidence="1 2">
    <name type="scientific">Photobacterium damselae subsp. damselae</name>
    <name type="common">Listonella damsela</name>
    <dbReference type="NCBI Taxonomy" id="85581"/>
    <lineage>
        <taxon>Bacteria</taxon>
        <taxon>Pseudomonadati</taxon>
        <taxon>Pseudomonadota</taxon>
        <taxon>Gammaproteobacteria</taxon>
        <taxon>Vibrionales</taxon>
        <taxon>Vibrionaceae</taxon>
        <taxon>Photobacterium</taxon>
    </lineage>
</organism>
<proteinExistence type="predicted"/>
<dbReference type="AlphaFoldDB" id="A0A850QQT3"/>
<name>A0A850QQT3_PHODD</name>
<dbReference type="EMBL" id="JABXOR010000052">
    <property type="protein sequence ID" value="NVO98747.1"/>
    <property type="molecule type" value="Genomic_DNA"/>
</dbReference>